<sequence length="93" mass="10412">MPVIVAKRRGPCAACSLTSEEGEIITYERAVGPRHMACSERNATRWRNLFVMPCALWGVRLQRGQGELTIDECVTDGEAWRLSWQACCVDVQA</sequence>
<dbReference type="EMBL" id="FOAP01000044">
    <property type="protein sequence ID" value="SEN36786.1"/>
    <property type="molecule type" value="Genomic_DNA"/>
</dbReference>
<dbReference type="Proteomes" id="UP000182719">
    <property type="component" value="Unassembled WGS sequence"/>
</dbReference>
<name>A0A1H8FYI4_STIAU</name>
<gene>
    <name evidence="1" type="ORF">SAMN05444354_1446</name>
</gene>
<protein>
    <submittedName>
        <fullName evidence="1">Uncharacterized protein</fullName>
    </submittedName>
</protein>
<evidence type="ECO:0000313" key="2">
    <source>
        <dbReference type="Proteomes" id="UP000182719"/>
    </source>
</evidence>
<keyword evidence="2" id="KW-1185">Reference proteome</keyword>
<organism evidence="1 2">
    <name type="scientific">Stigmatella aurantiaca</name>
    <dbReference type="NCBI Taxonomy" id="41"/>
    <lineage>
        <taxon>Bacteria</taxon>
        <taxon>Pseudomonadati</taxon>
        <taxon>Myxococcota</taxon>
        <taxon>Myxococcia</taxon>
        <taxon>Myxococcales</taxon>
        <taxon>Cystobacterineae</taxon>
        <taxon>Archangiaceae</taxon>
        <taxon>Stigmatella</taxon>
    </lineage>
</organism>
<evidence type="ECO:0000313" key="1">
    <source>
        <dbReference type="EMBL" id="SEN36786.1"/>
    </source>
</evidence>
<accession>A0A1H8FYI4</accession>
<reference evidence="2" key="1">
    <citation type="submission" date="2016-10" db="EMBL/GenBank/DDBJ databases">
        <authorList>
            <person name="Varghese N."/>
            <person name="Submissions S."/>
        </authorList>
    </citation>
    <scope>NUCLEOTIDE SEQUENCE [LARGE SCALE GENOMIC DNA]</scope>
    <source>
        <strain evidence="2">DSM 17044</strain>
    </source>
</reference>
<dbReference type="AlphaFoldDB" id="A0A1H8FYI4"/>
<proteinExistence type="predicted"/>